<reference evidence="9" key="1">
    <citation type="journal article" date="2019" name="Int. J. Syst. Evol. Microbiol.">
        <title>The Global Catalogue of Microorganisms (GCM) 10K type strain sequencing project: providing services to taxonomists for standard genome sequencing and annotation.</title>
        <authorList>
            <consortium name="The Broad Institute Genomics Platform"/>
            <consortium name="The Broad Institute Genome Sequencing Center for Infectious Disease"/>
            <person name="Wu L."/>
            <person name="Ma J."/>
        </authorList>
    </citation>
    <scope>NUCLEOTIDE SEQUENCE [LARGE SCALE GENOMIC DNA]</scope>
    <source>
        <strain evidence="9">TISTR 2466</strain>
    </source>
</reference>
<evidence type="ECO:0000259" key="7">
    <source>
        <dbReference type="PROSITE" id="PS50850"/>
    </source>
</evidence>
<keyword evidence="4 6" id="KW-1133">Transmembrane helix</keyword>
<dbReference type="PROSITE" id="PS50850">
    <property type="entry name" value="MFS"/>
    <property type="match status" value="1"/>
</dbReference>
<dbReference type="PANTHER" id="PTHR23530">
    <property type="entry name" value="TRANSPORT PROTEIN-RELATED"/>
    <property type="match status" value="1"/>
</dbReference>
<dbReference type="InterPro" id="IPR005828">
    <property type="entry name" value="MFS_sugar_transport-like"/>
</dbReference>
<accession>A0ABW5S4J2</accession>
<dbReference type="Pfam" id="PF00083">
    <property type="entry name" value="Sugar_tr"/>
    <property type="match status" value="1"/>
</dbReference>
<protein>
    <submittedName>
        <fullName evidence="8">MFS transporter</fullName>
    </submittedName>
</protein>
<proteinExistence type="predicted"/>
<dbReference type="InterPro" id="IPR020846">
    <property type="entry name" value="MFS_dom"/>
</dbReference>
<feature type="domain" description="Major facilitator superfamily (MFS) profile" evidence="7">
    <location>
        <begin position="1"/>
        <end position="93"/>
    </location>
</feature>
<dbReference type="InterPro" id="IPR036259">
    <property type="entry name" value="MFS_trans_sf"/>
</dbReference>
<evidence type="ECO:0000313" key="9">
    <source>
        <dbReference type="Proteomes" id="UP001597399"/>
    </source>
</evidence>
<keyword evidence="9" id="KW-1185">Reference proteome</keyword>
<evidence type="ECO:0000256" key="4">
    <source>
        <dbReference type="ARBA" id="ARBA00022989"/>
    </source>
</evidence>
<organism evidence="8 9">
    <name type="scientific">Sporolactobacillus shoreicorticis</name>
    <dbReference type="NCBI Taxonomy" id="1923877"/>
    <lineage>
        <taxon>Bacteria</taxon>
        <taxon>Bacillati</taxon>
        <taxon>Bacillota</taxon>
        <taxon>Bacilli</taxon>
        <taxon>Bacillales</taxon>
        <taxon>Sporolactobacillaceae</taxon>
        <taxon>Sporolactobacillus</taxon>
    </lineage>
</organism>
<dbReference type="Gene3D" id="1.20.1250.20">
    <property type="entry name" value="MFS general substrate transporter like domains"/>
    <property type="match status" value="1"/>
</dbReference>
<evidence type="ECO:0000313" key="8">
    <source>
        <dbReference type="EMBL" id="MFD2693989.1"/>
    </source>
</evidence>
<dbReference type="PANTHER" id="PTHR23530:SF1">
    <property type="entry name" value="PERMEASE, MAJOR FACILITATOR SUPERFAMILY-RELATED"/>
    <property type="match status" value="1"/>
</dbReference>
<evidence type="ECO:0000256" key="6">
    <source>
        <dbReference type="SAM" id="Phobius"/>
    </source>
</evidence>
<comment type="subcellular location">
    <subcellularLocation>
        <location evidence="1">Cell membrane</location>
        <topology evidence="1">Multi-pass membrane protein</topology>
    </subcellularLocation>
</comment>
<dbReference type="SUPFAM" id="SSF103473">
    <property type="entry name" value="MFS general substrate transporter"/>
    <property type="match status" value="1"/>
</dbReference>
<dbReference type="Proteomes" id="UP001597399">
    <property type="component" value="Unassembled WGS sequence"/>
</dbReference>
<sequence>MQHGLSVRDIFIILFCWSVAVLIGEIPTGVYADRFGAKCSFITDPVLRIASIVLLFFASETWMFFVCSFINGFSVTFYSGADEAFIYESLIRE</sequence>
<evidence type="ECO:0000256" key="2">
    <source>
        <dbReference type="ARBA" id="ARBA00022448"/>
    </source>
</evidence>
<evidence type="ECO:0000256" key="5">
    <source>
        <dbReference type="ARBA" id="ARBA00023136"/>
    </source>
</evidence>
<name>A0ABW5S4J2_9BACL</name>
<evidence type="ECO:0000256" key="1">
    <source>
        <dbReference type="ARBA" id="ARBA00004651"/>
    </source>
</evidence>
<keyword evidence="2" id="KW-0813">Transport</keyword>
<keyword evidence="5 6" id="KW-0472">Membrane</keyword>
<comment type="caution">
    <text evidence="8">The sequence shown here is derived from an EMBL/GenBank/DDBJ whole genome shotgun (WGS) entry which is preliminary data.</text>
</comment>
<keyword evidence="3 6" id="KW-0812">Transmembrane</keyword>
<evidence type="ECO:0000256" key="3">
    <source>
        <dbReference type="ARBA" id="ARBA00022692"/>
    </source>
</evidence>
<dbReference type="InterPro" id="IPR053160">
    <property type="entry name" value="MFS_DHA3_Transporter"/>
</dbReference>
<gene>
    <name evidence="8" type="ORF">ACFSUE_10170</name>
</gene>
<dbReference type="EMBL" id="JBHUMQ010000024">
    <property type="protein sequence ID" value="MFD2693989.1"/>
    <property type="molecule type" value="Genomic_DNA"/>
</dbReference>
<dbReference type="RefSeq" id="WP_373689447.1">
    <property type="nucleotide sequence ID" value="NZ_JAMXWM010000020.1"/>
</dbReference>
<feature type="transmembrane region" description="Helical" evidence="6">
    <location>
        <begin position="48"/>
        <end position="70"/>
    </location>
</feature>